<evidence type="ECO:0000256" key="4">
    <source>
        <dbReference type="ARBA" id="ARBA00023136"/>
    </source>
</evidence>
<evidence type="ECO:0000256" key="1">
    <source>
        <dbReference type="ARBA" id="ARBA00004141"/>
    </source>
</evidence>
<comment type="caution">
    <text evidence="7">The sequence shown here is derived from an EMBL/GenBank/DDBJ whole genome shotgun (WGS) entry which is preliminary data.</text>
</comment>
<proteinExistence type="predicted"/>
<dbReference type="Pfam" id="PF04932">
    <property type="entry name" value="Wzy_C"/>
    <property type="match status" value="1"/>
</dbReference>
<evidence type="ECO:0000256" key="2">
    <source>
        <dbReference type="ARBA" id="ARBA00022692"/>
    </source>
</evidence>
<feature type="transmembrane region" description="Helical" evidence="5">
    <location>
        <begin position="104"/>
        <end position="124"/>
    </location>
</feature>
<feature type="transmembrane region" description="Helical" evidence="5">
    <location>
        <begin position="160"/>
        <end position="179"/>
    </location>
</feature>
<dbReference type="PANTHER" id="PTHR37422:SF23">
    <property type="entry name" value="TEICHURONIC ACID BIOSYNTHESIS PROTEIN TUAE"/>
    <property type="match status" value="1"/>
</dbReference>
<keyword evidence="8" id="KW-1185">Reference proteome</keyword>
<name>A0AAW5AAG3_9PSED</name>
<evidence type="ECO:0000259" key="6">
    <source>
        <dbReference type="Pfam" id="PF04932"/>
    </source>
</evidence>
<feature type="transmembrane region" description="Helical" evidence="5">
    <location>
        <begin position="425"/>
        <end position="444"/>
    </location>
</feature>
<dbReference type="EMBL" id="WKEW01000034">
    <property type="protein sequence ID" value="MCF5057790.1"/>
    <property type="molecule type" value="Genomic_DNA"/>
</dbReference>
<comment type="subcellular location">
    <subcellularLocation>
        <location evidence="1">Membrane</location>
        <topology evidence="1">Multi-pass membrane protein</topology>
    </subcellularLocation>
</comment>
<protein>
    <submittedName>
        <fullName evidence="7">O-antigen ligase domain-containing protein</fullName>
    </submittedName>
</protein>
<evidence type="ECO:0000256" key="5">
    <source>
        <dbReference type="SAM" id="Phobius"/>
    </source>
</evidence>
<accession>A0AAW5AAG3</accession>
<keyword evidence="4 5" id="KW-0472">Membrane</keyword>
<feature type="transmembrane region" description="Helical" evidence="5">
    <location>
        <begin position="367"/>
        <end position="387"/>
    </location>
</feature>
<feature type="transmembrane region" description="Helical" evidence="5">
    <location>
        <begin position="45"/>
        <end position="63"/>
    </location>
</feature>
<feature type="transmembrane region" description="Helical" evidence="5">
    <location>
        <begin position="136"/>
        <end position="154"/>
    </location>
</feature>
<keyword evidence="3 5" id="KW-1133">Transmembrane helix</keyword>
<feature type="domain" description="O-antigen ligase-related" evidence="6">
    <location>
        <begin position="252"/>
        <end position="380"/>
    </location>
</feature>
<sequence length="471" mass="52049">MLPGKLVSLLLGLIFGGLLLALPPMKVFMIVVGLGVALTLIRKPLWGLLIFAVLATSIPYTTLQLGIRTTISEAVLGLTWAGVFWQSFIGKTRGFMVWRPTERALMWLMLFSTIPFIWGMIIIHAEGNGPVNWVRWLMNLSLLFIVPLLLRTDADRDKVVVALLLGNLAMLSLSIFMFLKTRNAMSMIDILTDLKYAHPEAVKDIFSANYKRMASPWVHPNLTGGVLVLFIPLALFYGWTRTGWRRALGLAVAVLGCAGLLLSISRGAIVALALILIWLTYKRVPHSGRIIGIGVAFVIALVMFYPPLQDRLMTMFSTTNASTEIRFDEYAGFPDVMAKYPLGIGFKIDPPVPGSNLLGISNLWLNFIYKIGIPGMLLFIAVTVLWWREVRPLGSVRKVTADNALWLGCVCGVLAALLTGIFDHYFSFTFVLIALFWLLMGISLQQVRLNPTVTASAPVSVSVSVPKDSQP</sequence>
<evidence type="ECO:0000313" key="8">
    <source>
        <dbReference type="Proteomes" id="UP000814172"/>
    </source>
</evidence>
<evidence type="ECO:0000313" key="7">
    <source>
        <dbReference type="EMBL" id="MCF5057790.1"/>
    </source>
</evidence>
<dbReference type="InterPro" id="IPR051533">
    <property type="entry name" value="WaaL-like"/>
</dbReference>
<feature type="transmembrane region" description="Helical" evidence="5">
    <location>
        <begin position="399"/>
        <end position="419"/>
    </location>
</feature>
<reference evidence="7 8" key="1">
    <citation type="submission" date="2019-11" db="EMBL/GenBank/DDBJ databases">
        <title>Epiphytic Pseudomonas syringae from cherry orchards.</title>
        <authorList>
            <person name="Hulin M.T."/>
        </authorList>
    </citation>
    <scope>NUCLEOTIDE SEQUENCE [LARGE SCALE GENOMIC DNA]</scope>
    <source>
        <strain evidence="7 8">PA-6-9F</strain>
    </source>
</reference>
<organism evidence="7 8">
    <name type="scientific">Pseudomonas proteolytica</name>
    <dbReference type="NCBI Taxonomy" id="219574"/>
    <lineage>
        <taxon>Bacteria</taxon>
        <taxon>Pseudomonadati</taxon>
        <taxon>Pseudomonadota</taxon>
        <taxon>Gammaproteobacteria</taxon>
        <taxon>Pseudomonadales</taxon>
        <taxon>Pseudomonadaceae</taxon>
        <taxon>Pseudomonas</taxon>
    </lineage>
</organism>
<keyword evidence="2 5" id="KW-0812">Transmembrane</keyword>
<dbReference type="PANTHER" id="PTHR37422">
    <property type="entry name" value="TEICHURONIC ACID BIOSYNTHESIS PROTEIN TUAE"/>
    <property type="match status" value="1"/>
</dbReference>
<dbReference type="AlphaFoldDB" id="A0AAW5AAG3"/>
<feature type="transmembrane region" description="Helical" evidence="5">
    <location>
        <begin position="251"/>
        <end position="278"/>
    </location>
</feature>
<dbReference type="GO" id="GO:0016874">
    <property type="term" value="F:ligase activity"/>
    <property type="evidence" value="ECO:0007669"/>
    <property type="project" value="UniProtKB-KW"/>
</dbReference>
<dbReference type="Proteomes" id="UP000814172">
    <property type="component" value="Unassembled WGS sequence"/>
</dbReference>
<dbReference type="RefSeq" id="WP_236299641.1">
    <property type="nucleotide sequence ID" value="NZ_WKEB01000026.1"/>
</dbReference>
<feature type="transmembrane region" description="Helical" evidence="5">
    <location>
        <begin position="221"/>
        <end position="239"/>
    </location>
</feature>
<gene>
    <name evidence="7" type="ORF">GIW75_12570</name>
</gene>
<dbReference type="InterPro" id="IPR007016">
    <property type="entry name" value="O-antigen_ligase-rel_domated"/>
</dbReference>
<dbReference type="GO" id="GO:0016020">
    <property type="term" value="C:membrane"/>
    <property type="evidence" value="ECO:0007669"/>
    <property type="project" value="UniProtKB-SubCell"/>
</dbReference>
<keyword evidence="7" id="KW-0436">Ligase</keyword>
<feature type="transmembrane region" description="Helical" evidence="5">
    <location>
        <begin position="70"/>
        <end position="89"/>
    </location>
</feature>
<feature type="transmembrane region" description="Helical" evidence="5">
    <location>
        <begin position="290"/>
        <end position="308"/>
    </location>
</feature>
<evidence type="ECO:0000256" key="3">
    <source>
        <dbReference type="ARBA" id="ARBA00022989"/>
    </source>
</evidence>